<feature type="domain" description="HTH arsR-type" evidence="1">
    <location>
        <begin position="11"/>
        <end position="109"/>
    </location>
</feature>
<dbReference type="InterPro" id="IPR041088">
    <property type="entry name" value="RHH_8"/>
</dbReference>
<sequence length="275" mass="31063">MEDTYIIGSLEQLRAISDQLRVTILHVLRDQAMTTKQLGDRLELAPAKVHYHVRELERVGLVQLVETREKGGILEKYYQPVARNFSVSSEILLSSPPDEVFSLLSDMLEQSKADFLRSARQSLERKNDLDNVLLRLVQLRATHEEMTALSEQIFALLQPYEDRGNNGDGEVLQGMFMLYPKSNELQREFEMEKATTSAASRIVSSQVVGVLHYSRAELENLVAEGKRLRLWVVGMCVFANDVEPELAELAVEKLTLVGKLNASPAVAEVLEHKRS</sequence>
<keyword evidence="3" id="KW-1185">Reference proteome</keyword>
<dbReference type="CDD" id="cd00090">
    <property type="entry name" value="HTH_ARSR"/>
    <property type="match status" value="1"/>
</dbReference>
<dbReference type="SMART" id="SM00418">
    <property type="entry name" value="HTH_ARSR"/>
    <property type="match status" value="1"/>
</dbReference>
<proteinExistence type="predicted"/>
<dbReference type="PANTHER" id="PTHR38600:SF2">
    <property type="entry name" value="SLL0088 PROTEIN"/>
    <property type="match status" value="1"/>
</dbReference>
<gene>
    <name evidence="2" type="ORF">KDK_50330</name>
</gene>
<evidence type="ECO:0000259" key="1">
    <source>
        <dbReference type="SMART" id="SM00418"/>
    </source>
</evidence>
<comment type="caution">
    <text evidence="2">The sequence shown here is derived from an EMBL/GenBank/DDBJ whole genome shotgun (WGS) entry which is preliminary data.</text>
</comment>
<dbReference type="Proteomes" id="UP000287188">
    <property type="component" value="Unassembled WGS sequence"/>
</dbReference>
<dbReference type="GO" id="GO:0003700">
    <property type="term" value="F:DNA-binding transcription factor activity"/>
    <property type="evidence" value="ECO:0007669"/>
    <property type="project" value="InterPro"/>
</dbReference>
<dbReference type="InterPro" id="IPR011991">
    <property type="entry name" value="ArsR-like_HTH"/>
</dbReference>
<organism evidence="2 3">
    <name type="scientific">Dictyobacter kobayashii</name>
    <dbReference type="NCBI Taxonomy" id="2014872"/>
    <lineage>
        <taxon>Bacteria</taxon>
        <taxon>Bacillati</taxon>
        <taxon>Chloroflexota</taxon>
        <taxon>Ktedonobacteria</taxon>
        <taxon>Ktedonobacterales</taxon>
        <taxon>Dictyobacteraceae</taxon>
        <taxon>Dictyobacter</taxon>
    </lineage>
</organism>
<dbReference type="EMBL" id="BIFS01000001">
    <property type="protein sequence ID" value="GCE21233.1"/>
    <property type="molecule type" value="Genomic_DNA"/>
</dbReference>
<accession>A0A402APZ5</accession>
<reference evidence="3" key="1">
    <citation type="submission" date="2018-12" db="EMBL/GenBank/DDBJ databases">
        <title>Tengunoibacter tsumagoiensis gen. nov., sp. nov., Dictyobacter kobayashii sp. nov., D. alpinus sp. nov., and D. joshuensis sp. nov. and description of Dictyobacteraceae fam. nov. within the order Ktedonobacterales isolated from Tengu-no-mugimeshi.</title>
        <authorList>
            <person name="Wang C.M."/>
            <person name="Zheng Y."/>
            <person name="Sakai Y."/>
            <person name="Toyoda A."/>
            <person name="Minakuchi Y."/>
            <person name="Abe K."/>
            <person name="Yokota A."/>
            <person name="Yabe S."/>
        </authorList>
    </citation>
    <scope>NUCLEOTIDE SEQUENCE [LARGE SCALE GENOMIC DNA]</scope>
    <source>
        <strain evidence="3">Uno11</strain>
    </source>
</reference>
<evidence type="ECO:0000313" key="2">
    <source>
        <dbReference type="EMBL" id="GCE21233.1"/>
    </source>
</evidence>
<dbReference type="OrthoDB" id="158835at2"/>
<dbReference type="InterPro" id="IPR036390">
    <property type="entry name" value="WH_DNA-bd_sf"/>
</dbReference>
<dbReference type="Pfam" id="PF12840">
    <property type="entry name" value="HTH_20"/>
    <property type="match status" value="1"/>
</dbReference>
<dbReference type="InterPro" id="IPR036388">
    <property type="entry name" value="WH-like_DNA-bd_sf"/>
</dbReference>
<dbReference type="AlphaFoldDB" id="A0A402APZ5"/>
<dbReference type="InterPro" id="IPR001845">
    <property type="entry name" value="HTH_ArsR_DNA-bd_dom"/>
</dbReference>
<dbReference type="PANTHER" id="PTHR38600">
    <property type="entry name" value="TRANSCRIPTIONAL REGULATORY PROTEIN"/>
    <property type="match status" value="1"/>
</dbReference>
<dbReference type="RefSeq" id="WP_126552766.1">
    <property type="nucleotide sequence ID" value="NZ_BIFS01000001.1"/>
</dbReference>
<name>A0A402APZ5_9CHLR</name>
<evidence type="ECO:0000313" key="3">
    <source>
        <dbReference type="Proteomes" id="UP000287188"/>
    </source>
</evidence>
<dbReference type="SUPFAM" id="SSF46785">
    <property type="entry name" value="Winged helix' DNA-binding domain"/>
    <property type="match status" value="1"/>
</dbReference>
<dbReference type="Gene3D" id="1.10.10.10">
    <property type="entry name" value="Winged helix-like DNA-binding domain superfamily/Winged helix DNA-binding domain"/>
    <property type="match status" value="1"/>
</dbReference>
<protein>
    <recommendedName>
        <fullName evidence="1">HTH arsR-type domain-containing protein</fullName>
    </recommendedName>
</protein>
<dbReference type="Pfam" id="PF17723">
    <property type="entry name" value="RHH_8"/>
    <property type="match status" value="1"/>
</dbReference>